<dbReference type="PANTHER" id="PTHR11102:SF160">
    <property type="entry name" value="ERAD-ASSOCIATED E3 UBIQUITIN-PROTEIN LIGASE COMPONENT HRD3"/>
    <property type="match status" value="1"/>
</dbReference>
<dbReference type="InterPro" id="IPR050767">
    <property type="entry name" value="Sel1_AlgK"/>
</dbReference>
<evidence type="ECO:0000313" key="1">
    <source>
        <dbReference type="EMBL" id="MXP32538.1"/>
    </source>
</evidence>
<evidence type="ECO:0008006" key="3">
    <source>
        <dbReference type="Google" id="ProtNLM"/>
    </source>
</evidence>
<proteinExistence type="predicted"/>
<dbReference type="EMBL" id="WTYE01000001">
    <property type="protein sequence ID" value="MXP32538.1"/>
    <property type="molecule type" value="Genomic_DNA"/>
</dbReference>
<dbReference type="InterPro" id="IPR006597">
    <property type="entry name" value="Sel1-like"/>
</dbReference>
<keyword evidence="2" id="KW-1185">Reference proteome</keyword>
<sequence>MGKVKDEELRKQVSNFEQASKNITKKRALEEIENIANSGSDKAWYWLGILYLDGNRWSADIPKGISALKSASELGNKAAMNSLSWRYWNGQQVPRNRELGASYAKLAAEQGVSLAALTYGRARLRGIGVDQDKADAFYWIEEAAKNSDTEAAQKLGAADAKADLALLYLKGDGCSKAPDKYLELIQQSAEEGSEFGHFLFGRELMLGETIDQDVNASRKHLTAAASAGMPEAQYVLAVLLEGDQYGFNEKDAAFNWLQLAAEQGDSNSQRELGHRYKRGISTNTDFVKAFEWYLKSAQQGDVSAALNVGNFYHAGSGTPIDLVKACEWWRKGAEAGNELCRLNLADAERLMNSVSEDRTQEGEYTSNMMTRPARKTIKSLGQVCQWCGEDVAGEDIWEDFFCSPAHFYLWLDRQ</sequence>
<evidence type="ECO:0000313" key="2">
    <source>
        <dbReference type="Proteomes" id="UP000446786"/>
    </source>
</evidence>
<dbReference type="Pfam" id="PF08238">
    <property type="entry name" value="Sel1"/>
    <property type="match status" value="8"/>
</dbReference>
<dbReference type="Gene3D" id="1.25.40.10">
    <property type="entry name" value="Tetratricopeptide repeat domain"/>
    <property type="match status" value="2"/>
</dbReference>
<comment type="caution">
    <text evidence="1">The sequence shown here is derived from an EMBL/GenBank/DDBJ whole genome shotgun (WGS) entry which is preliminary data.</text>
</comment>
<gene>
    <name evidence="1" type="ORF">GRI94_11975</name>
</gene>
<dbReference type="InterPro" id="IPR011990">
    <property type="entry name" value="TPR-like_helical_dom_sf"/>
</dbReference>
<name>A0A845B0M6_9SPHN</name>
<dbReference type="SUPFAM" id="SSF81901">
    <property type="entry name" value="HCP-like"/>
    <property type="match status" value="2"/>
</dbReference>
<organism evidence="1 2">
    <name type="scientific">Parerythrobacter jejuensis</name>
    <dbReference type="NCBI Taxonomy" id="795812"/>
    <lineage>
        <taxon>Bacteria</taxon>
        <taxon>Pseudomonadati</taxon>
        <taxon>Pseudomonadota</taxon>
        <taxon>Alphaproteobacteria</taxon>
        <taxon>Sphingomonadales</taxon>
        <taxon>Erythrobacteraceae</taxon>
        <taxon>Parerythrobacter</taxon>
    </lineage>
</organism>
<dbReference type="SMART" id="SM00671">
    <property type="entry name" value="SEL1"/>
    <property type="match status" value="8"/>
</dbReference>
<protein>
    <recommendedName>
        <fullName evidence="3">Sel1 repeat family protein</fullName>
    </recommendedName>
</protein>
<dbReference type="AlphaFoldDB" id="A0A845B0M6"/>
<reference evidence="1 2" key="1">
    <citation type="submission" date="2019-12" db="EMBL/GenBank/DDBJ databases">
        <title>Genomic-based taxomic classification of the family Erythrobacteraceae.</title>
        <authorList>
            <person name="Xu L."/>
        </authorList>
    </citation>
    <scope>NUCLEOTIDE SEQUENCE [LARGE SCALE GENOMIC DNA]</scope>
    <source>
        <strain evidence="1 2">JCM 16677</strain>
    </source>
</reference>
<dbReference type="PANTHER" id="PTHR11102">
    <property type="entry name" value="SEL-1-LIKE PROTEIN"/>
    <property type="match status" value="1"/>
</dbReference>
<accession>A0A845B0M6</accession>
<dbReference type="Proteomes" id="UP000446786">
    <property type="component" value="Unassembled WGS sequence"/>
</dbReference>